<proteinExistence type="predicted"/>
<organism evidence="2">
    <name type="scientific">Trypanosoma brucei equiperdum</name>
    <dbReference type="NCBI Taxonomy" id="630700"/>
    <lineage>
        <taxon>Eukaryota</taxon>
        <taxon>Discoba</taxon>
        <taxon>Euglenozoa</taxon>
        <taxon>Kinetoplastea</taxon>
        <taxon>Metakinetoplastina</taxon>
        <taxon>Trypanosomatida</taxon>
        <taxon>Trypanosomatidae</taxon>
        <taxon>Trypanosoma</taxon>
    </lineage>
</organism>
<comment type="caution">
    <text evidence="2">The sequence shown here is derived from an EMBL/GenBank/DDBJ whole genome shotgun (WGS) entry which is preliminary data.</text>
</comment>
<dbReference type="Proteomes" id="UP000266743">
    <property type="component" value="Chromosome 4"/>
</dbReference>
<keyword evidence="1" id="KW-0472">Membrane</keyword>
<keyword evidence="1" id="KW-1133">Transmembrane helix</keyword>
<gene>
    <name evidence="2" type="ORF">DPX39_040011000</name>
</gene>
<sequence length="300" mass="33162">MGHTEHRAAFNRREVVELQQRLTSFLLIFTAVAIAFVVLVASMQTRVATCQTQASMAIHSMYGRFGSNNSTVLDTIVASLSISGVRVVPVEVAASHQAIKLDVFDTSQATLQSAGFRLARQSGLASVVLWKLLYIDHSLCDPERTISMEALPNVDYEKASYRVKAITVDNTRLFLYETNVATKDKDRITTFSQLQSVFPGFNSKVGTPHMILIKSLSIEPEFVAELYRGSTSLSVELRVEKIQQVDNHTSIWRILVVARSPQAEQNFRRVHKVVANALAGVGALCNKEGCGTSIVDEFLL</sequence>
<dbReference type="EMBL" id="QSBY01000004">
    <property type="protein sequence ID" value="RHW73177.1"/>
    <property type="molecule type" value="Genomic_DNA"/>
</dbReference>
<evidence type="ECO:0008006" key="3">
    <source>
        <dbReference type="Google" id="ProtNLM"/>
    </source>
</evidence>
<dbReference type="AlphaFoldDB" id="A0A3L6LD55"/>
<reference evidence="2" key="1">
    <citation type="submission" date="2018-09" db="EMBL/GenBank/DDBJ databases">
        <title>whole genome sequence of T. equiperdum IVM-t1 strain.</title>
        <authorList>
            <person name="Suganuma K."/>
        </authorList>
    </citation>
    <scope>NUCLEOTIDE SEQUENCE [LARGE SCALE GENOMIC DNA]</scope>
    <source>
        <strain evidence="2">IVM-t1</strain>
    </source>
</reference>
<evidence type="ECO:0000256" key="1">
    <source>
        <dbReference type="SAM" id="Phobius"/>
    </source>
</evidence>
<evidence type="ECO:0000313" key="2">
    <source>
        <dbReference type="EMBL" id="RHW73177.1"/>
    </source>
</evidence>
<accession>A0A3L6LD55</accession>
<keyword evidence="1" id="KW-0812">Transmembrane</keyword>
<name>A0A3L6LD55_9TRYP</name>
<feature type="transmembrane region" description="Helical" evidence="1">
    <location>
        <begin position="21"/>
        <end position="43"/>
    </location>
</feature>
<protein>
    <recommendedName>
        <fullName evidence="3">Transmembrane protein</fullName>
    </recommendedName>
</protein>